<feature type="domain" description="Carrier" evidence="4">
    <location>
        <begin position="1035"/>
        <end position="1109"/>
    </location>
</feature>
<dbReference type="InterPro" id="IPR006162">
    <property type="entry name" value="Ppantetheine_attach_site"/>
</dbReference>
<dbReference type="Gene3D" id="3.30.559.10">
    <property type="entry name" value="Chloramphenicol acetyltransferase-like domain"/>
    <property type="match status" value="3"/>
</dbReference>
<dbReference type="PANTHER" id="PTHR45527:SF1">
    <property type="entry name" value="FATTY ACID SYNTHASE"/>
    <property type="match status" value="1"/>
</dbReference>
<dbReference type="PANTHER" id="PTHR45527">
    <property type="entry name" value="NONRIBOSOMAL PEPTIDE SYNTHETASE"/>
    <property type="match status" value="1"/>
</dbReference>
<dbReference type="NCBIfam" id="TIGR01720">
    <property type="entry name" value="NRPS-para261"/>
    <property type="match status" value="1"/>
</dbReference>
<dbReference type="PROSITE" id="PS50075">
    <property type="entry name" value="CARRIER"/>
    <property type="match status" value="1"/>
</dbReference>
<dbReference type="GO" id="GO:0005737">
    <property type="term" value="C:cytoplasm"/>
    <property type="evidence" value="ECO:0007669"/>
    <property type="project" value="TreeGrafter"/>
</dbReference>
<dbReference type="Pfam" id="PF00501">
    <property type="entry name" value="AMP-binding"/>
    <property type="match status" value="1"/>
</dbReference>
<dbReference type="GO" id="GO:0003824">
    <property type="term" value="F:catalytic activity"/>
    <property type="evidence" value="ECO:0007669"/>
    <property type="project" value="InterPro"/>
</dbReference>
<dbReference type="Proteomes" id="UP000583266">
    <property type="component" value="Unassembled WGS sequence"/>
</dbReference>
<sequence length="2027" mass="228291">MHRSVLNIIATLGKKNISVKAQAGQLKVTGNLAALEDGEKEQLRLFKQQILELLDDDSTAGDGHFRHIPPAPESYAYPLSSSQKRLWVLGQSPETNVAYNIPAVLSFSGHLDVALLSACFETIIRRHEILRTTFREDDTGTVKQFILSPEAAQLHVGYEDCREALRPADKVDEVIMQQFAAPFDFSAWPLIRTGVCHQEDDRWIFYCVLPHIIGDAWSMRVLIAEMAQLYQCLAAGETPQWPPLPVQYKDYAWWQQQQLNEGALLVSKKYWQSRMEGVLPLLELPANRPRPAVRSYQGHAVHLLLGNTLTGQLKSFADDGGSTLFMGLLSGVAALLARYTAQQDMIIGTPAAGRNHVDLEKQIGCYINTLPLRVRIDGHDSFRSLLEKVRDITLGAFEHQQYPLDALLEDLQVAREAGRNPLFDVMMVLQNNETLQSQNTSLANGLEVGSYEGETFAVSKLDLTFYFHESPDGIALKLEYNTDIFDREFIQQLATHFTTLLANLLVRPDTPLAEVPYLPEEEKQRLASFNNTEAWFPSEKTITSLFEEQARLLPDATALVATDTTLSFGVLNEKANRLSHYLQSRYAVGPGDIVAVRLQSSEWMIISLLAVLKARAAYLPVDPAFPAERVDYLVADSNCRLVITDDVLAAFSREEKDHSPENTTSGNPDDLVYVIYTSGSTGHPKGCMLQHRAVVNRIYWMWKHYAFSSEDIILQKTTFTFDVSVWEIFMPLCFGARLVLCPREDAGSPEKIVALIEKNRVTCLHFVPPMMNAFIGQLHHQEQVPGRLSSLRMVVTSGEALQPATAHNWYALLNVPVHNLYGPTEAAVDVTFYPVSSNDQVIPIGRPIWNTEMYVLDNHQALLPVGVYGELYIGGTGLAKGYLNKEQLTAEKFIVHPFKKGERLYRTGDIGRWLPTGDIEFSGRADDQVKIRGYRIETGEISHAVQSYPGVTAALVKAWKRTPGDENELVAYLSGNNIQIGALRAFLETKLPAYMVPHHFVVLPALPLTSNGKVDRKALPAPDTLKSPDNGCFQAARNDVEVHLVAVYGDVLKKHPISINDDFFLLGGDSIKSIQIVSRMKQRGYVLTIQDVMRYPSIAELSTHVSIQEREAEQGLVTGIVRLGAVQQWLLQSGGEHPHHFNQSVLLESRERLITGVLETVLTKIFLHHDALRLVFHHTETGWIQESKGEELKAHVEEITWDSEAAFALHCERLQAAADLDRGPLFRAALFHGPTGDRLLLIAHHLVIDAVSWRILLEDLSDLYAQCLAGEPLTLPQKTDSFAYWQQQLQQHLRDGKLKAQEAYWQDIDNASPERLPMDSPEGQNLIGTTAAHAFTLNEENTTWLLTRTHQVYRTNMNDVLLAALSLAMHEVMGVATVAVELEGHGREDSWGDMDVSRTVGWFTTMYPVILRTDHAADPLYHLVTVKENLHRVPDKGIGYGLLRYAGHHDFQMKPLIRFNYLGDFGDGRNNSEDRFSMSGVAHGADVYNGRTRDIILEITGMTANGRLQLSVEYSAQQYHQETITRLMDAYRKQLEVLVGLLSATTENRLTPVDLTCRDLGIDQVMQLGKKIPLEDVYPLSPLQEGLYFHWVSNPSSPMYFEQVSYRLKGKLEPALLEQSYYMLVARHAVLRTHFSQRFGQRMLQVVARTVSEGFTCEKVDSNVQHYVEQRKRNDRAQGFDLNSGSQMRLTVLEVDNDVWEFIWSHHHIIMDGWCIGILVKEFFHLYDSLLEGTAPMLGPVQPYSAYIQWLETIDRGDMLHYWRNYLAGYDAAGTLPRKPVVSRKQTIIKRYTFTVEETLRQQITTFCATLRITENIFVQAVWGILLSCYTASQDAVFGAVVSGRAGHLDGIEDMVGFFINTIPVRIRYDTLLTSQSLLLKIKEDLVNGENYHYAQLVDIQEGRGGQLFDTILVFENYPVQKIMKQDPKRKAVWESLSFASSGGYEQTSFDMVVVVSPGAALTVDFCYNAGTYDESLIERLRQQWMHITRSILESPDKPVGSINFLKDVPGDAKLETDFSASISNDF</sequence>
<dbReference type="InterPro" id="IPR036736">
    <property type="entry name" value="ACP-like_sf"/>
</dbReference>
<evidence type="ECO:0000256" key="3">
    <source>
        <dbReference type="ARBA" id="ARBA00022553"/>
    </source>
</evidence>
<dbReference type="PROSITE" id="PS00012">
    <property type="entry name" value="PHOSPHOPANTETHEINE"/>
    <property type="match status" value="1"/>
</dbReference>
<comment type="caution">
    <text evidence="5">The sequence shown here is derived from an EMBL/GenBank/DDBJ whole genome shotgun (WGS) entry which is preliminary data.</text>
</comment>
<dbReference type="InterPro" id="IPR045851">
    <property type="entry name" value="AMP-bd_C_sf"/>
</dbReference>
<dbReference type="FunFam" id="3.40.50.980:FF:000002">
    <property type="entry name" value="Enterobactin synthetase component F"/>
    <property type="match status" value="1"/>
</dbReference>
<organism evidence="5 6">
    <name type="scientific">Chitinophaga fulva</name>
    <dbReference type="NCBI Taxonomy" id="2728842"/>
    <lineage>
        <taxon>Bacteria</taxon>
        <taxon>Pseudomonadati</taxon>
        <taxon>Bacteroidota</taxon>
        <taxon>Chitinophagia</taxon>
        <taxon>Chitinophagales</taxon>
        <taxon>Chitinophagaceae</taxon>
        <taxon>Chitinophaga</taxon>
    </lineage>
</organism>
<evidence type="ECO:0000313" key="5">
    <source>
        <dbReference type="EMBL" id="NML37857.1"/>
    </source>
</evidence>
<dbReference type="Gene3D" id="3.40.50.12780">
    <property type="entry name" value="N-terminal domain of ligase-like"/>
    <property type="match status" value="1"/>
</dbReference>
<dbReference type="EMBL" id="JABBGC010000001">
    <property type="protein sequence ID" value="NML37857.1"/>
    <property type="molecule type" value="Genomic_DNA"/>
</dbReference>
<accession>A0A848GJ13</accession>
<keyword evidence="6" id="KW-1185">Reference proteome</keyword>
<keyword evidence="2" id="KW-0596">Phosphopantetheine</keyword>
<gene>
    <name evidence="5" type="ORF">HHL17_11690</name>
</gene>
<dbReference type="Gene3D" id="3.30.559.30">
    <property type="entry name" value="Nonribosomal peptide synthetase, condensation domain"/>
    <property type="match status" value="3"/>
</dbReference>
<dbReference type="InterPro" id="IPR010071">
    <property type="entry name" value="AA_adenyl_dom"/>
</dbReference>
<name>A0A848GJ13_9BACT</name>
<dbReference type="CDD" id="cd19531">
    <property type="entry name" value="LCL_NRPS-like"/>
    <property type="match status" value="1"/>
</dbReference>
<dbReference type="InterPro" id="IPR020845">
    <property type="entry name" value="AMP-binding_CS"/>
</dbReference>
<dbReference type="InterPro" id="IPR000873">
    <property type="entry name" value="AMP-dep_synth/lig_dom"/>
</dbReference>
<dbReference type="RefSeq" id="WP_169224897.1">
    <property type="nucleotide sequence ID" value="NZ_JABBGC010000001.1"/>
</dbReference>
<dbReference type="InterPro" id="IPR010060">
    <property type="entry name" value="NRPS_synth"/>
</dbReference>
<dbReference type="InterPro" id="IPR009081">
    <property type="entry name" value="PP-bd_ACP"/>
</dbReference>
<reference evidence="5 6" key="1">
    <citation type="submission" date="2020-04" db="EMBL/GenBank/DDBJ databases">
        <title>Chitinophaga sp. G-6-1-13 sp. nov., isolated from soil.</title>
        <authorList>
            <person name="Dahal R.H."/>
            <person name="Chaudhary D.K."/>
        </authorList>
    </citation>
    <scope>NUCLEOTIDE SEQUENCE [LARGE SCALE GENOMIC DNA]</scope>
    <source>
        <strain evidence="5 6">G-6-1-13</strain>
    </source>
</reference>
<dbReference type="SUPFAM" id="SSF56801">
    <property type="entry name" value="Acetyl-CoA synthetase-like"/>
    <property type="match status" value="1"/>
</dbReference>
<dbReference type="FunFam" id="3.40.50.12780:FF:000012">
    <property type="entry name" value="Non-ribosomal peptide synthetase"/>
    <property type="match status" value="1"/>
</dbReference>
<dbReference type="SUPFAM" id="SSF47336">
    <property type="entry name" value="ACP-like"/>
    <property type="match status" value="1"/>
</dbReference>
<dbReference type="FunFam" id="3.30.300.30:FF:000010">
    <property type="entry name" value="Enterobactin synthetase component F"/>
    <property type="match status" value="1"/>
</dbReference>
<dbReference type="GO" id="GO:0031177">
    <property type="term" value="F:phosphopantetheine binding"/>
    <property type="evidence" value="ECO:0007669"/>
    <property type="project" value="TreeGrafter"/>
</dbReference>
<dbReference type="CDD" id="cd19543">
    <property type="entry name" value="DCL_NRPS"/>
    <property type="match status" value="1"/>
</dbReference>
<dbReference type="FunFam" id="2.30.38.10:FF:000001">
    <property type="entry name" value="Non-ribosomal peptide synthetase PvdI"/>
    <property type="match status" value="1"/>
</dbReference>
<comment type="cofactor">
    <cofactor evidence="1">
        <name>pantetheine 4'-phosphate</name>
        <dbReference type="ChEBI" id="CHEBI:47942"/>
    </cofactor>
</comment>
<dbReference type="InterPro" id="IPR001242">
    <property type="entry name" value="Condensation_dom"/>
</dbReference>
<dbReference type="CDD" id="cd05930">
    <property type="entry name" value="A_NRPS"/>
    <property type="match status" value="1"/>
</dbReference>
<dbReference type="Pfam" id="PF00550">
    <property type="entry name" value="PP-binding"/>
    <property type="match status" value="1"/>
</dbReference>
<dbReference type="Pfam" id="PF00668">
    <property type="entry name" value="Condensation"/>
    <property type="match status" value="3"/>
</dbReference>
<dbReference type="PROSITE" id="PS00455">
    <property type="entry name" value="AMP_BINDING"/>
    <property type="match status" value="1"/>
</dbReference>
<dbReference type="CDD" id="cd19534">
    <property type="entry name" value="E_NRPS"/>
    <property type="match status" value="1"/>
</dbReference>
<dbReference type="InterPro" id="IPR023213">
    <property type="entry name" value="CAT-like_dom_sf"/>
</dbReference>
<dbReference type="NCBIfam" id="TIGR01733">
    <property type="entry name" value="AA-adenyl-dom"/>
    <property type="match status" value="1"/>
</dbReference>
<evidence type="ECO:0000313" key="6">
    <source>
        <dbReference type="Proteomes" id="UP000583266"/>
    </source>
</evidence>
<dbReference type="GO" id="GO:0044550">
    <property type="term" value="P:secondary metabolite biosynthetic process"/>
    <property type="evidence" value="ECO:0007669"/>
    <property type="project" value="UniProtKB-ARBA"/>
</dbReference>
<evidence type="ECO:0000256" key="2">
    <source>
        <dbReference type="ARBA" id="ARBA00022450"/>
    </source>
</evidence>
<dbReference type="InterPro" id="IPR042099">
    <property type="entry name" value="ANL_N_sf"/>
</dbReference>
<dbReference type="SUPFAM" id="SSF52777">
    <property type="entry name" value="CoA-dependent acyltransferases"/>
    <property type="match status" value="6"/>
</dbReference>
<dbReference type="GO" id="GO:0043041">
    <property type="term" value="P:amino acid activation for nonribosomal peptide biosynthetic process"/>
    <property type="evidence" value="ECO:0007669"/>
    <property type="project" value="TreeGrafter"/>
</dbReference>
<evidence type="ECO:0000259" key="4">
    <source>
        <dbReference type="PROSITE" id="PS50075"/>
    </source>
</evidence>
<protein>
    <submittedName>
        <fullName evidence="5">Amino acid adenylation domain-containing protein</fullName>
    </submittedName>
</protein>
<keyword evidence="3" id="KW-0597">Phosphoprotein</keyword>
<proteinExistence type="predicted"/>
<dbReference type="Gene3D" id="1.10.1200.10">
    <property type="entry name" value="ACP-like"/>
    <property type="match status" value="1"/>
</dbReference>
<evidence type="ECO:0000256" key="1">
    <source>
        <dbReference type="ARBA" id="ARBA00001957"/>
    </source>
</evidence>
<dbReference type="Gene3D" id="3.30.300.30">
    <property type="match status" value="1"/>
</dbReference>